<feature type="transmembrane region" description="Helical" evidence="8">
    <location>
        <begin position="155"/>
        <end position="179"/>
    </location>
</feature>
<evidence type="ECO:0000256" key="2">
    <source>
        <dbReference type="ARBA" id="ARBA00007935"/>
    </source>
</evidence>
<evidence type="ECO:0000256" key="7">
    <source>
        <dbReference type="ARBA" id="ARBA00023136"/>
    </source>
</evidence>
<dbReference type="SUPFAM" id="SSF81345">
    <property type="entry name" value="ABC transporter involved in vitamin B12 uptake, BtuC"/>
    <property type="match status" value="1"/>
</dbReference>
<keyword evidence="4" id="KW-1003">Cell membrane</keyword>
<feature type="transmembrane region" description="Helical" evidence="8">
    <location>
        <begin position="199"/>
        <end position="225"/>
    </location>
</feature>
<evidence type="ECO:0000256" key="5">
    <source>
        <dbReference type="ARBA" id="ARBA00022692"/>
    </source>
</evidence>
<dbReference type="STRING" id="1291764.GCA_001311235_00824"/>
<dbReference type="GO" id="GO:0005886">
    <property type="term" value="C:plasma membrane"/>
    <property type="evidence" value="ECO:0007669"/>
    <property type="project" value="UniProtKB-SubCell"/>
</dbReference>
<dbReference type="GO" id="GO:0022857">
    <property type="term" value="F:transmembrane transporter activity"/>
    <property type="evidence" value="ECO:0007669"/>
    <property type="project" value="InterPro"/>
</dbReference>
<feature type="transmembrane region" description="Helical" evidence="8">
    <location>
        <begin position="237"/>
        <end position="259"/>
    </location>
</feature>
<comment type="subcellular location">
    <subcellularLocation>
        <location evidence="1">Cell membrane</location>
        <topology evidence="1">Multi-pass membrane protein</topology>
    </subcellularLocation>
</comment>
<keyword evidence="10" id="KW-1185">Reference proteome</keyword>
<dbReference type="Gene3D" id="1.10.3470.10">
    <property type="entry name" value="ABC transporter involved in vitamin B12 uptake, BtuC"/>
    <property type="match status" value="1"/>
</dbReference>
<comment type="caution">
    <text evidence="9">The sequence shown here is derived from an EMBL/GenBank/DDBJ whole genome shotgun (WGS) entry which is preliminary data.</text>
</comment>
<dbReference type="EMBL" id="JXJU01000003">
    <property type="protein sequence ID" value="PCS00672.1"/>
    <property type="molecule type" value="Genomic_DNA"/>
</dbReference>
<evidence type="ECO:0000256" key="8">
    <source>
        <dbReference type="SAM" id="Phobius"/>
    </source>
</evidence>
<dbReference type="CDD" id="cd06550">
    <property type="entry name" value="TM_ABC_iron-siderophores_like"/>
    <property type="match status" value="1"/>
</dbReference>
<feature type="transmembrane region" description="Helical" evidence="8">
    <location>
        <begin position="81"/>
        <end position="100"/>
    </location>
</feature>
<sequence length="291" mass="31029">MVGDQNYPLSALTSQPIILQLRLPRLFGVILVGILLSISGFLVQLMTKNPIAELSTLGISGGASLGMSILLAFGLSTNAGFSALVASIGAFVALFLVISLTARTHFQPLKVILVGTSVGLFATSLASAVTFAKHDSQSYFLWIVGSFSGMTQTKVILLGFTTLIFIILLILFANSFRILNLGDEMARSLGLSVNQVRTVMMIMVAMVAGATVSSVGVISFVGLIAPHLAKKVVRSNFWQGIVLSALTAIILLICADFVARNMMKPYEFPAGSLTMLMGAPFFIWVMSQEAK</sequence>
<reference evidence="9 10" key="1">
    <citation type="submission" date="2014-12" db="EMBL/GenBank/DDBJ databases">
        <title>Draft genome sequences of 10 type strains of Lactococcus.</title>
        <authorList>
            <person name="Sun Z."/>
            <person name="Zhong Z."/>
            <person name="Liu W."/>
            <person name="Zhang W."/>
            <person name="Zhang H."/>
        </authorList>
    </citation>
    <scope>NUCLEOTIDE SEQUENCE [LARGE SCALE GENOMIC DNA]</scope>
    <source>
        <strain evidence="9 10">JCM 16395</strain>
    </source>
</reference>
<keyword evidence="3" id="KW-0813">Transport</keyword>
<proteinExistence type="inferred from homology"/>
<evidence type="ECO:0000256" key="3">
    <source>
        <dbReference type="ARBA" id="ARBA00022448"/>
    </source>
</evidence>
<dbReference type="Proteomes" id="UP000218181">
    <property type="component" value="Unassembled WGS sequence"/>
</dbReference>
<evidence type="ECO:0000313" key="9">
    <source>
        <dbReference type="EMBL" id="PCS00672.1"/>
    </source>
</evidence>
<dbReference type="AlphaFoldDB" id="A0A2A5RMU3"/>
<feature type="transmembrane region" description="Helical" evidence="8">
    <location>
        <begin position="57"/>
        <end position="75"/>
    </location>
</feature>
<name>A0A2A5RMU3_9LACT</name>
<dbReference type="InterPro" id="IPR000522">
    <property type="entry name" value="ABC_transptr_permease_BtuC"/>
</dbReference>
<gene>
    <name evidence="9" type="ORF">RT41_GL001054</name>
</gene>
<evidence type="ECO:0000256" key="6">
    <source>
        <dbReference type="ARBA" id="ARBA00022989"/>
    </source>
</evidence>
<dbReference type="PANTHER" id="PTHR30472">
    <property type="entry name" value="FERRIC ENTEROBACTIN TRANSPORT SYSTEM PERMEASE PROTEIN"/>
    <property type="match status" value="1"/>
</dbReference>
<keyword evidence="6 8" id="KW-1133">Transmembrane helix</keyword>
<keyword evidence="7 8" id="KW-0472">Membrane</keyword>
<accession>A0A2A5RMU3</accession>
<feature type="transmembrane region" description="Helical" evidence="8">
    <location>
        <begin position="266"/>
        <end position="286"/>
    </location>
</feature>
<dbReference type="PANTHER" id="PTHR30472:SF25">
    <property type="entry name" value="ABC TRANSPORTER PERMEASE PROTEIN MJ0876-RELATED"/>
    <property type="match status" value="1"/>
</dbReference>
<evidence type="ECO:0000256" key="4">
    <source>
        <dbReference type="ARBA" id="ARBA00022475"/>
    </source>
</evidence>
<evidence type="ECO:0000313" key="10">
    <source>
        <dbReference type="Proteomes" id="UP000218181"/>
    </source>
</evidence>
<evidence type="ECO:0000256" key="1">
    <source>
        <dbReference type="ARBA" id="ARBA00004651"/>
    </source>
</evidence>
<dbReference type="Pfam" id="PF01032">
    <property type="entry name" value="FecCD"/>
    <property type="match status" value="1"/>
</dbReference>
<feature type="transmembrane region" description="Helical" evidence="8">
    <location>
        <begin position="112"/>
        <end position="132"/>
    </location>
</feature>
<protein>
    <submittedName>
        <fullName evidence="9">Ferrichrome ABC transporter permease</fullName>
    </submittedName>
</protein>
<feature type="transmembrane region" description="Helical" evidence="8">
    <location>
        <begin position="26"/>
        <end position="45"/>
    </location>
</feature>
<organism evidence="9 10">
    <name type="scientific">Lactococcus fujiensis JCM 16395</name>
    <dbReference type="NCBI Taxonomy" id="1291764"/>
    <lineage>
        <taxon>Bacteria</taxon>
        <taxon>Bacillati</taxon>
        <taxon>Bacillota</taxon>
        <taxon>Bacilli</taxon>
        <taxon>Lactobacillales</taxon>
        <taxon>Streptococcaceae</taxon>
        <taxon>Lactococcus</taxon>
    </lineage>
</organism>
<comment type="similarity">
    <text evidence="2">Belongs to the binding-protein-dependent transport system permease family. FecCD subfamily.</text>
</comment>
<dbReference type="InterPro" id="IPR037294">
    <property type="entry name" value="ABC_BtuC-like"/>
</dbReference>
<keyword evidence="5 8" id="KW-0812">Transmembrane</keyword>